<gene>
    <name evidence="1" type="ORF">SMTD_LOCUS19662</name>
</gene>
<dbReference type="EMBL" id="UZAL01042754">
    <property type="protein sequence ID" value="VDP80430.1"/>
    <property type="molecule type" value="Genomic_DNA"/>
</dbReference>
<keyword evidence="2" id="KW-1185">Reference proteome</keyword>
<name>A0A3P8GPV3_9TREM</name>
<organism evidence="1 2">
    <name type="scientific">Schistosoma mattheei</name>
    <dbReference type="NCBI Taxonomy" id="31246"/>
    <lineage>
        <taxon>Eukaryota</taxon>
        <taxon>Metazoa</taxon>
        <taxon>Spiralia</taxon>
        <taxon>Lophotrochozoa</taxon>
        <taxon>Platyhelminthes</taxon>
        <taxon>Trematoda</taxon>
        <taxon>Digenea</taxon>
        <taxon>Strigeidida</taxon>
        <taxon>Schistosomatoidea</taxon>
        <taxon>Schistosomatidae</taxon>
        <taxon>Schistosoma</taxon>
    </lineage>
</organism>
<dbReference type="Proteomes" id="UP000269396">
    <property type="component" value="Unassembled WGS sequence"/>
</dbReference>
<sequence>MVLFFGSRTQFVICVSSTIWNSSRFDQYEGFLFTKPLKHLVGEHGLHEDHGHHLRRTSLFPLSSKSSISEFNEELIMKNNRIKFVKLS</sequence>
<evidence type="ECO:0000313" key="1">
    <source>
        <dbReference type="EMBL" id="VDP80430.1"/>
    </source>
</evidence>
<proteinExistence type="predicted"/>
<reference evidence="1 2" key="1">
    <citation type="submission" date="2018-11" db="EMBL/GenBank/DDBJ databases">
        <authorList>
            <consortium name="Pathogen Informatics"/>
        </authorList>
    </citation>
    <scope>NUCLEOTIDE SEQUENCE [LARGE SCALE GENOMIC DNA]</scope>
    <source>
        <strain>Denwood</strain>
        <strain evidence="2">Zambia</strain>
    </source>
</reference>
<protein>
    <submittedName>
        <fullName evidence="1">Uncharacterized protein</fullName>
    </submittedName>
</protein>
<dbReference type="AlphaFoldDB" id="A0A3P8GPV3"/>
<evidence type="ECO:0000313" key="2">
    <source>
        <dbReference type="Proteomes" id="UP000269396"/>
    </source>
</evidence>
<accession>A0A3P8GPV3</accession>